<dbReference type="EMBL" id="SDIL01000117">
    <property type="protein sequence ID" value="RXK35885.1"/>
    <property type="molecule type" value="Genomic_DNA"/>
</dbReference>
<comment type="caution">
    <text evidence="3">The sequence shown here is derived from an EMBL/GenBank/DDBJ whole genome shotgun (WGS) entry which is preliminary data.</text>
</comment>
<protein>
    <recommendedName>
        <fullName evidence="2">Rho-GAP domain-containing protein</fullName>
    </recommendedName>
</protein>
<dbReference type="InParanoid" id="A0A4Q1BEV0"/>
<dbReference type="OrthoDB" id="185175at2759"/>
<evidence type="ECO:0000259" key="2">
    <source>
        <dbReference type="PROSITE" id="PS50238"/>
    </source>
</evidence>
<keyword evidence="4" id="KW-1185">Reference proteome</keyword>
<dbReference type="InterPro" id="IPR008936">
    <property type="entry name" value="Rho_GTPase_activation_prot"/>
</dbReference>
<feature type="region of interest" description="Disordered" evidence="1">
    <location>
        <begin position="484"/>
        <end position="533"/>
    </location>
</feature>
<feature type="region of interest" description="Disordered" evidence="1">
    <location>
        <begin position="274"/>
        <end position="374"/>
    </location>
</feature>
<feature type="region of interest" description="Disordered" evidence="1">
    <location>
        <begin position="423"/>
        <end position="460"/>
    </location>
</feature>
<gene>
    <name evidence="3" type="ORF">M231_06849</name>
</gene>
<feature type="compositionally biased region" description="Low complexity" evidence="1">
    <location>
        <begin position="423"/>
        <end position="436"/>
    </location>
</feature>
<feature type="compositionally biased region" description="Polar residues" evidence="1">
    <location>
        <begin position="880"/>
        <end position="899"/>
    </location>
</feature>
<proteinExistence type="predicted"/>
<feature type="region of interest" description="Disordered" evidence="1">
    <location>
        <begin position="183"/>
        <end position="205"/>
    </location>
</feature>
<evidence type="ECO:0000313" key="4">
    <source>
        <dbReference type="Proteomes" id="UP000289152"/>
    </source>
</evidence>
<dbReference type="Proteomes" id="UP000289152">
    <property type="component" value="Unassembled WGS sequence"/>
</dbReference>
<evidence type="ECO:0000313" key="3">
    <source>
        <dbReference type="EMBL" id="RXK35885.1"/>
    </source>
</evidence>
<feature type="compositionally biased region" description="Basic and acidic residues" evidence="1">
    <location>
        <begin position="516"/>
        <end position="531"/>
    </location>
</feature>
<feature type="region of interest" description="Disordered" evidence="1">
    <location>
        <begin position="1"/>
        <end position="92"/>
    </location>
</feature>
<dbReference type="SMART" id="SM00324">
    <property type="entry name" value="RhoGAP"/>
    <property type="match status" value="1"/>
</dbReference>
<name>A0A4Q1BEV0_TREME</name>
<dbReference type="Pfam" id="PF00620">
    <property type="entry name" value="RhoGAP"/>
    <property type="match status" value="1"/>
</dbReference>
<dbReference type="PANTHER" id="PTHR12783">
    <property type="entry name" value="RALA BINDING PROTEIN 1 RALBP1"/>
    <property type="match status" value="1"/>
</dbReference>
<sequence>METTIQDGSPSIRDLNDKSERERPPRPLSEISDNDNRRSIVSITRESKRSSRHLELEKDKGRSRPSSDVKDENTPPTTSTPNSPSLNQVVTGGQMKMLTINLIDYASQQRRNEITGSPIPTPIPSPLSTNMTTGILESDETVLSDMGDSGHEDLKNKSVTKETNTKINRTVTYAEASKSVWDKHTDNSIPTSPKHQETQFAGIAEDKKRILIEDKKLPKTPEPEETKSRPVSIDGVSALYIAKRASLRPSPLGPSYADIVRPNISLPLTADDRASLDSRRSSVDLLKPPTKNKPSWLRRASNTAAAGLRAKSRSPVAKEETTLASSSSLPNPPALPPRHNQSQEGEMMEASSSISSISDKAIPMPPPELPKKSTYAKVVSTRSRLAEGVGKPAFLPPPPSHPSRENIGNIRGRIAAWTSAAGSNNSFSRSASSATLSPPPPSSFIPAGGSSRSQAQKVLGHAGSAVQKGWAGIRRSGVAGSISSLSQLGGSNRRSPSGSVETGSSWSSGLGKKGKEKIPLVEEEPRGDGPHFEVGVVKRAGKGREGLVFGRDLIETGRTFGVVDAMSTEEGGSELDRRRRQCLPAIVVRAVDYLEIWGPKEEGIFRISGRSSHIAKLRKEFDSGADLDITPCHPGDVDPHAVAGVFKLYLRQLPHHLLTDELSDQFETYDKSVEKDPAELDRLLQCLPSAHWFLLADIIKLLDLIPRHVNINRMTLHALRTSLGPSLNLPGNLADELVIRREELFSHPPPITTVESASNLINFSEVSIPPPSVPKDPHHRPITPLSGEENVHHVRLKRSSPRLPKRPSIQRLFSSGAGFVTRKGSVETMHSASVIGDLPPQVDIPISNATPMSTLDGHVQSAPHRNDEWVEEKMEELQHLTENPTTSARSRAFSETSTPIADKFQGTSPIFPPLRIPRSSATSVESSASIPTLGSLDGQSSNHHGPAMIRRGQPVFFQSQGLTHHRSKSANGMKRKDEPEEGEEETEGGRGGKRLSSGLKFDGVNVRDAVRAMEMTA</sequence>
<dbReference type="InterPro" id="IPR000198">
    <property type="entry name" value="RhoGAP_dom"/>
</dbReference>
<reference evidence="3 4" key="1">
    <citation type="submission" date="2016-06" db="EMBL/GenBank/DDBJ databases">
        <title>Evolution of pathogenesis and genome organization in the Tremellales.</title>
        <authorList>
            <person name="Cuomo C."/>
            <person name="Litvintseva A."/>
            <person name="Heitman J."/>
            <person name="Chen Y."/>
            <person name="Sun S."/>
            <person name="Springer D."/>
            <person name="Dromer F."/>
            <person name="Young S."/>
            <person name="Zeng Q."/>
            <person name="Chapman S."/>
            <person name="Gujja S."/>
            <person name="Saif S."/>
            <person name="Birren B."/>
        </authorList>
    </citation>
    <scope>NUCLEOTIDE SEQUENCE [LARGE SCALE GENOMIC DNA]</scope>
    <source>
        <strain evidence="3 4">ATCC 28783</strain>
    </source>
</reference>
<feature type="compositionally biased region" description="Low complexity" evidence="1">
    <location>
        <begin position="484"/>
        <end position="510"/>
    </location>
</feature>
<organism evidence="3 4">
    <name type="scientific">Tremella mesenterica</name>
    <name type="common">Jelly fungus</name>
    <dbReference type="NCBI Taxonomy" id="5217"/>
    <lineage>
        <taxon>Eukaryota</taxon>
        <taxon>Fungi</taxon>
        <taxon>Dikarya</taxon>
        <taxon>Basidiomycota</taxon>
        <taxon>Agaricomycotina</taxon>
        <taxon>Tremellomycetes</taxon>
        <taxon>Tremellales</taxon>
        <taxon>Tremellaceae</taxon>
        <taxon>Tremella</taxon>
    </lineage>
</organism>
<evidence type="ECO:0000256" key="1">
    <source>
        <dbReference type="SAM" id="MobiDB-lite"/>
    </source>
</evidence>
<dbReference type="Gene3D" id="1.10.555.10">
    <property type="entry name" value="Rho GTPase activation protein"/>
    <property type="match status" value="1"/>
</dbReference>
<feature type="region of interest" description="Disordered" evidence="1">
    <location>
        <begin position="877"/>
        <end position="948"/>
    </location>
</feature>
<accession>A0A4Q1BEV0</accession>
<dbReference type="GO" id="GO:0031267">
    <property type="term" value="F:small GTPase binding"/>
    <property type="evidence" value="ECO:0007669"/>
    <property type="project" value="InterPro"/>
</dbReference>
<dbReference type="VEuPathDB" id="FungiDB:TREMEDRAFT_62718"/>
<feature type="compositionally biased region" description="Low complexity" evidence="1">
    <location>
        <begin position="74"/>
        <end position="85"/>
    </location>
</feature>
<feature type="compositionally biased region" description="Basic and acidic residues" evidence="1">
    <location>
        <begin position="45"/>
        <end position="73"/>
    </location>
</feature>
<dbReference type="PANTHER" id="PTHR12783:SF5">
    <property type="entry name" value="RALA-BINDING PROTEIN 1"/>
    <property type="match status" value="1"/>
</dbReference>
<feature type="region of interest" description="Disordered" evidence="1">
    <location>
        <begin position="960"/>
        <end position="1017"/>
    </location>
</feature>
<feature type="domain" description="Rho-GAP" evidence="2">
    <location>
        <begin position="573"/>
        <end position="761"/>
    </location>
</feature>
<feature type="compositionally biased region" description="Low complexity" evidence="1">
    <location>
        <begin position="919"/>
        <end position="929"/>
    </location>
</feature>
<dbReference type="CDD" id="cd00159">
    <property type="entry name" value="RhoGAP"/>
    <property type="match status" value="1"/>
</dbReference>
<dbReference type="SUPFAM" id="SSF48350">
    <property type="entry name" value="GTPase activation domain, GAP"/>
    <property type="match status" value="1"/>
</dbReference>
<dbReference type="PROSITE" id="PS50238">
    <property type="entry name" value="RHOGAP"/>
    <property type="match status" value="1"/>
</dbReference>
<dbReference type="InterPro" id="IPR039767">
    <property type="entry name" value="RALBP1"/>
</dbReference>
<dbReference type="GO" id="GO:0005096">
    <property type="term" value="F:GTPase activator activity"/>
    <property type="evidence" value="ECO:0007669"/>
    <property type="project" value="InterPro"/>
</dbReference>
<dbReference type="STRING" id="5217.A0A4Q1BEV0"/>
<dbReference type="GO" id="GO:0007264">
    <property type="term" value="P:small GTPase-mediated signal transduction"/>
    <property type="evidence" value="ECO:0007669"/>
    <property type="project" value="InterPro"/>
</dbReference>
<feature type="compositionally biased region" description="Basic and acidic residues" evidence="1">
    <location>
        <begin position="14"/>
        <end position="25"/>
    </location>
</feature>
<dbReference type="AlphaFoldDB" id="A0A4Q1BEV0"/>